<keyword evidence="3" id="KW-1003">Cell membrane</keyword>
<proteinExistence type="predicted"/>
<evidence type="ECO:0000256" key="3">
    <source>
        <dbReference type="ARBA" id="ARBA00022475"/>
    </source>
</evidence>
<feature type="transmembrane region" description="Helical" evidence="10">
    <location>
        <begin position="50"/>
        <end position="69"/>
    </location>
</feature>
<feature type="transmembrane region" description="Helical" evidence="10">
    <location>
        <begin position="418"/>
        <end position="439"/>
    </location>
</feature>
<dbReference type="RefSeq" id="WP_106776296.1">
    <property type="nucleotide sequence ID" value="NZ_JYGE01000003.1"/>
</dbReference>
<dbReference type="InterPro" id="IPR004772">
    <property type="entry name" value="TrkH"/>
</dbReference>
<keyword evidence="6" id="KW-0630">Potassium</keyword>
<feature type="transmembrane region" description="Helical" evidence="10">
    <location>
        <begin position="20"/>
        <end position="38"/>
    </location>
</feature>
<keyword evidence="9 10" id="KW-0472">Membrane</keyword>
<dbReference type="Pfam" id="PF02386">
    <property type="entry name" value="TrkH"/>
    <property type="match status" value="1"/>
</dbReference>
<evidence type="ECO:0000256" key="5">
    <source>
        <dbReference type="ARBA" id="ARBA00022692"/>
    </source>
</evidence>
<dbReference type="NCBIfam" id="TIGR00933">
    <property type="entry name" value="2a38"/>
    <property type="match status" value="1"/>
</dbReference>
<keyword evidence="4" id="KW-0633">Potassium transport</keyword>
<dbReference type="InterPro" id="IPR003445">
    <property type="entry name" value="Cat_transpt"/>
</dbReference>
<evidence type="ECO:0000256" key="9">
    <source>
        <dbReference type="ARBA" id="ARBA00023136"/>
    </source>
</evidence>
<dbReference type="GO" id="GO:0015379">
    <property type="term" value="F:potassium:chloride symporter activity"/>
    <property type="evidence" value="ECO:0007669"/>
    <property type="project" value="InterPro"/>
</dbReference>
<reference evidence="11" key="1">
    <citation type="thesis" date="2015" institute="Rutgers" country="The State University of New Jersey, 14 College Farm Rd., New Brunswick, NJ, USA">
        <title>Ammonia toxicity in bacteria and its implications for treatment of and resource recovery from highly nitrogenous organic wastes.</title>
        <authorList>
            <person name="Luther A.K."/>
        </authorList>
    </citation>
    <scope>NUCLEOTIDE SEQUENCE</scope>
    <source>
        <strain evidence="11">RT-10B</strain>
    </source>
</reference>
<evidence type="ECO:0000256" key="10">
    <source>
        <dbReference type="SAM" id="Phobius"/>
    </source>
</evidence>
<keyword evidence="2" id="KW-0813">Transport</keyword>
<evidence type="ECO:0000256" key="7">
    <source>
        <dbReference type="ARBA" id="ARBA00022989"/>
    </source>
</evidence>
<protein>
    <submittedName>
        <fullName evidence="11">ATP synthase subunit J</fullName>
    </submittedName>
</protein>
<accession>A0A2P7Q0T3</accession>
<evidence type="ECO:0000256" key="1">
    <source>
        <dbReference type="ARBA" id="ARBA00004651"/>
    </source>
</evidence>
<dbReference type="Proteomes" id="UP000241434">
    <property type="component" value="Unassembled WGS sequence"/>
</dbReference>
<comment type="caution">
    <text evidence="11">The sequence shown here is derived from an EMBL/GenBank/DDBJ whole genome shotgun (WGS) entry which is preliminary data.</text>
</comment>
<name>A0A2P7Q0T3_9FIRM</name>
<feature type="transmembrane region" description="Helical" evidence="10">
    <location>
        <begin position="238"/>
        <end position="257"/>
    </location>
</feature>
<dbReference type="GO" id="GO:0005886">
    <property type="term" value="C:plasma membrane"/>
    <property type="evidence" value="ECO:0007669"/>
    <property type="project" value="UniProtKB-SubCell"/>
</dbReference>
<evidence type="ECO:0000313" key="11">
    <source>
        <dbReference type="EMBL" id="PSJ31566.1"/>
    </source>
</evidence>
<evidence type="ECO:0000256" key="4">
    <source>
        <dbReference type="ARBA" id="ARBA00022538"/>
    </source>
</evidence>
<evidence type="ECO:0000256" key="2">
    <source>
        <dbReference type="ARBA" id="ARBA00022448"/>
    </source>
</evidence>
<feature type="transmembrane region" description="Helical" evidence="10">
    <location>
        <begin position="81"/>
        <end position="105"/>
    </location>
</feature>
<keyword evidence="12" id="KW-1185">Reference proteome</keyword>
<dbReference type="AlphaFoldDB" id="A0A2P7Q0T3"/>
<feature type="transmembrane region" description="Helical" evidence="10">
    <location>
        <begin position="132"/>
        <end position="156"/>
    </location>
</feature>
<dbReference type="OrthoDB" id="9810952at2"/>
<sequence length="457" mass="49361">MDKTKKVYTSFLYRLKPAQMMVLGFGSVILIGALLLMTPLATNSGNSTSFIDCLFTATSAVCVTGLIVVDTSMHWSIFGKVVIILLIQIGGLGFMAISASIAIIFGKKINLRQRILIKEALNQNHLSGSVRLIMTVIKFTFIIEAVGALLLSTVFIPQFGLVKGIGFSVFHAISGFCNAGFDLMGQTTGAYSSITSYYNNPIVVFTISALIILGGIGFGVMVCVVGKKKFRDYDLSSKLAIITTLILLLAGTALIFFGEYTNTGTLANLNMWDKFQVSFFQSVTTRTAGYTTIDFTQLREATLFVMIILMFIGASPASTGGGIKTTTVAIIVMAVKSFVKDKNEITVFKKSINKYTFRKALGVFVIAVVTVVTSTYLLTITQGGKFNLLSSAFEVASAFATVGLSLAGSYNLNLFGKILIIFLMFAGRVGSLTVFTIFLHEPEPDNVRYPEGKVLVG</sequence>
<dbReference type="PANTHER" id="PTHR32024">
    <property type="entry name" value="TRK SYSTEM POTASSIUM UPTAKE PROTEIN TRKG-RELATED"/>
    <property type="match status" value="1"/>
</dbReference>
<organism evidence="11 12">
    <name type="scientific">Peptostreptococcus russellii</name>
    <dbReference type="NCBI Taxonomy" id="215200"/>
    <lineage>
        <taxon>Bacteria</taxon>
        <taxon>Bacillati</taxon>
        <taxon>Bacillota</taxon>
        <taxon>Clostridia</taxon>
        <taxon>Peptostreptococcales</taxon>
        <taxon>Peptostreptococcaceae</taxon>
        <taxon>Peptostreptococcus</taxon>
    </lineage>
</organism>
<keyword evidence="5 10" id="KW-0812">Transmembrane</keyword>
<gene>
    <name evidence="11" type="ORF">UF10_02700</name>
</gene>
<feature type="transmembrane region" description="Helical" evidence="10">
    <location>
        <begin position="202"/>
        <end position="226"/>
    </location>
</feature>
<feature type="transmembrane region" description="Helical" evidence="10">
    <location>
        <begin position="360"/>
        <end position="380"/>
    </location>
</feature>
<keyword evidence="7 10" id="KW-1133">Transmembrane helix</keyword>
<evidence type="ECO:0000256" key="8">
    <source>
        <dbReference type="ARBA" id="ARBA00023065"/>
    </source>
</evidence>
<evidence type="ECO:0000313" key="12">
    <source>
        <dbReference type="Proteomes" id="UP000241434"/>
    </source>
</evidence>
<dbReference type="PANTHER" id="PTHR32024:SF1">
    <property type="entry name" value="KTR SYSTEM POTASSIUM UPTAKE PROTEIN B"/>
    <property type="match status" value="1"/>
</dbReference>
<dbReference type="EMBL" id="JYGE01000003">
    <property type="protein sequence ID" value="PSJ31566.1"/>
    <property type="molecule type" value="Genomic_DNA"/>
</dbReference>
<evidence type="ECO:0000256" key="6">
    <source>
        <dbReference type="ARBA" id="ARBA00022958"/>
    </source>
</evidence>
<feature type="transmembrane region" description="Helical" evidence="10">
    <location>
        <begin position="386"/>
        <end position="406"/>
    </location>
</feature>
<feature type="transmembrane region" description="Helical" evidence="10">
    <location>
        <begin position="306"/>
        <end position="339"/>
    </location>
</feature>
<keyword evidence="8" id="KW-0406">Ion transport</keyword>
<comment type="subcellular location">
    <subcellularLocation>
        <location evidence="1">Cell membrane</location>
        <topology evidence="1">Multi-pass membrane protein</topology>
    </subcellularLocation>
</comment>